<keyword evidence="4" id="KW-0539">Nucleus</keyword>
<dbReference type="InterPro" id="IPR035979">
    <property type="entry name" value="RBD_domain_sf"/>
</dbReference>
<feature type="compositionally biased region" description="Low complexity" evidence="6">
    <location>
        <begin position="923"/>
        <end position="935"/>
    </location>
</feature>
<evidence type="ECO:0000256" key="5">
    <source>
        <dbReference type="PROSITE-ProRule" id="PRU00176"/>
    </source>
</evidence>
<dbReference type="InterPro" id="IPR000504">
    <property type="entry name" value="RRM_dom"/>
</dbReference>
<feature type="region of interest" description="Disordered" evidence="6">
    <location>
        <begin position="103"/>
        <end position="133"/>
    </location>
</feature>
<feature type="domain" description="RRM" evidence="7">
    <location>
        <begin position="25"/>
        <end position="105"/>
    </location>
</feature>
<dbReference type="SMART" id="SM00360">
    <property type="entry name" value="RRM"/>
    <property type="match status" value="4"/>
</dbReference>
<dbReference type="Proteomes" id="UP000076532">
    <property type="component" value="Unassembled WGS sequence"/>
</dbReference>
<sequence length="955" mass="104708">MATSTALGKRKEREEAATTSQEHGSTLFVSNLPYSATSTDLQTLFSDIAPVRSAFVVLEQGTGVSKGVGYVSFAIKEDAQSAFDSMTTDTLVLDGRKLRLNWADTKPKEGETVKREPKPRPPPRPSHPRPAHDPKAIRTLMISGLPANIDSGTLWKKVRKYDGAESVEWPAKAEGGDEDPSKANVLFKNSATAQEAVNRLHAHVYKGALLSVTLKKRLDSLSKPARPPKTPKTPKVTPSDSAAVIDPADPSSSVPAAPDVPATTAAAPTRASRLIVRNLPFQITEQDLRALFLPYGPIHSIHIPTGEGNKAKGFAFVWMLSKKEAEQALEGCNGKPVRAGMAQGLVSDKQKRKKARREERKKLLQLQAKVGALKVEDGGETGEGDAAEDEDEKVLAAEERIIAVDWALSKEKWQEEQAKMDVDAAEAEVKSNKGSGSESDSGSGSGSESDEEEDDDDDEKFGVHEGDSDSDSQPSDDDDEDAMAIDEDAEKPVKAQLPAPETGTTLFVRNVPFEATDDELRTLFRAYGPLRYARITLDHATGRSRGTGFACFWNLADADKVVEQSSILRSDTVGGGDTIKKNPFTLPSILTADPSSSLAQSLVLHGRTLDVARAVTRDEAGKLKEVGERRREKADKRNLYLLREGVILPSAPAAETLTPIEIERRTGSFNARRTLLRSNPSLYISKTRLSIRQIPVFVTERVLKRLAIHATRAFEQEVKKGTVTALTQDELIEIVDEEETKIEEVKPEEGGKGKRGYTKGFQKGARDTAVKQAKIVRQHERVDPVTGKGRSKGYGFLEMVKHADALRVLRWSNNNADLGPLFEKWWKDELTDLIKREKAKPKEEKDDDRIKRMQEELEKTGPKGAKGTLIAEFSIENVQVVQRRSALQRDDVSSEPRKPRDKVALRAKVEEAPAKKRRLSSGAAKALPAKAAEPKSGNNLGSIIGRKRKERKGGK</sequence>
<feature type="compositionally biased region" description="Low complexity" evidence="6">
    <location>
        <begin position="246"/>
        <end position="267"/>
    </location>
</feature>
<dbReference type="PANTHER" id="PTHR48039:SF5">
    <property type="entry name" value="RNA-BINDING PROTEIN 28"/>
    <property type="match status" value="1"/>
</dbReference>
<feature type="region of interest" description="Disordered" evidence="6">
    <location>
        <begin position="220"/>
        <end position="267"/>
    </location>
</feature>
<comment type="subcellular location">
    <subcellularLocation>
        <location evidence="1">Nucleus</location>
    </subcellularLocation>
</comment>
<dbReference type="OrthoDB" id="267048at2759"/>
<evidence type="ECO:0000256" key="4">
    <source>
        <dbReference type="ARBA" id="ARBA00023242"/>
    </source>
</evidence>
<name>A0A165XJ13_9AGAM</name>
<evidence type="ECO:0000313" key="8">
    <source>
        <dbReference type="EMBL" id="KZP08592.1"/>
    </source>
</evidence>
<dbReference type="SUPFAM" id="SSF54928">
    <property type="entry name" value="RNA-binding domain, RBD"/>
    <property type="match status" value="2"/>
</dbReference>
<reference evidence="8 9" key="1">
    <citation type="journal article" date="2016" name="Mol. Biol. Evol.">
        <title>Comparative Genomics of Early-Diverging Mushroom-Forming Fungi Provides Insights into the Origins of Lignocellulose Decay Capabilities.</title>
        <authorList>
            <person name="Nagy L.G."/>
            <person name="Riley R."/>
            <person name="Tritt A."/>
            <person name="Adam C."/>
            <person name="Daum C."/>
            <person name="Floudas D."/>
            <person name="Sun H."/>
            <person name="Yadav J.S."/>
            <person name="Pangilinan J."/>
            <person name="Larsson K.H."/>
            <person name="Matsuura K."/>
            <person name="Barry K."/>
            <person name="Labutti K."/>
            <person name="Kuo R."/>
            <person name="Ohm R.A."/>
            <person name="Bhattacharya S.S."/>
            <person name="Shirouzu T."/>
            <person name="Yoshinaga Y."/>
            <person name="Martin F.M."/>
            <person name="Grigoriev I.V."/>
            <person name="Hibbett D.S."/>
        </authorList>
    </citation>
    <scope>NUCLEOTIDE SEQUENCE [LARGE SCALE GENOMIC DNA]</scope>
    <source>
        <strain evidence="8 9">CBS 109695</strain>
    </source>
</reference>
<feature type="compositionally biased region" description="Acidic residues" evidence="6">
    <location>
        <begin position="468"/>
        <end position="480"/>
    </location>
</feature>
<protein>
    <submittedName>
        <fullName evidence="8">RNA-binding domain-containing protein</fullName>
    </submittedName>
</protein>
<dbReference type="InterPro" id="IPR051945">
    <property type="entry name" value="RRM_MRD1_RNA_proc_ribogen"/>
</dbReference>
<feature type="domain" description="RRM" evidence="7">
    <location>
        <begin position="504"/>
        <end position="580"/>
    </location>
</feature>
<feature type="region of interest" description="Disordered" evidence="6">
    <location>
        <begin position="744"/>
        <end position="763"/>
    </location>
</feature>
<evidence type="ECO:0000256" key="3">
    <source>
        <dbReference type="ARBA" id="ARBA00022884"/>
    </source>
</evidence>
<dbReference type="AlphaFoldDB" id="A0A165XJ13"/>
<feature type="region of interest" description="Disordered" evidence="6">
    <location>
        <begin position="1"/>
        <end position="24"/>
    </location>
</feature>
<dbReference type="Gene3D" id="3.30.70.330">
    <property type="match status" value="4"/>
</dbReference>
<dbReference type="EMBL" id="KV417718">
    <property type="protein sequence ID" value="KZP08592.1"/>
    <property type="molecule type" value="Genomic_DNA"/>
</dbReference>
<feature type="compositionally biased region" description="Acidic residues" evidence="6">
    <location>
        <begin position="448"/>
        <end position="459"/>
    </location>
</feature>
<dbReference type="GO" id="GO:0003729">
    <property type="term" value="F:mRNA binding"/>
    <property type="evidence" value="ECO:0007669"/>
    <property type="project" value="TreeGrafter"/>
</dbReference>
<evidence type="ECO:0000259" key="7">
    <source>
        <dbReference type="PROSITE" id="PS50102"/>
    </source>
</evidence>
<keyword evidence="9" id="KW-1185">Reference proteome</keyword>
<dbReference type="STRING" id="436010.A0A165XJ13"/>
<feature type="compositionally biased region" description="Basic residues" evidence="6">
    <location>
        <begin position="945"/>
        <end position="955"/>
    </location>
</feature>
<feature type="compositionally biased region" description="Basic and acidic residues" evidence="6">
    <location>
        <begin position="419"/>
        <end position="431"/>
    </location>
</feature>
<dbReference type="FunFam" id="3.30.70.330:FF:000406">
    <property type="entry name" value="Related to Nucleolar protein NOP4"/>
    <property type="match status" value="1"/>
</dbReference>
<dbReference type="InterPro" id="IPR034808">
    <property type="entry name" value="Nop4p_RRM3"/>
</dbReference>
<dbReference type="CDD" id="cd12676">
    <property type="entry name" value="RRM3_Nop4p"/>
    <property type="match status" value="1"/>
</dbReference>
<feature type="region of interest" description="Disordered" evidence="6">
    <location>
        <begin position="419"/>
        <end position="480"/>
    </location>
</feature>
<dbReference type="PANTHER" id="PTHR48039">
    <property type="entry name" value="RNA-BINDING MOTIF PROTEIN 14B"/>
    <property type="match status" value="1"/>
</dbReference>
<dbReference type="InterPro" id="IPR012677">
    <property type="entry name" value="Nucleotide-bd_a/b_plait_sf"/>
</dbReference>
<proteinExistence type="predicted"/>
<gene>
    <name evidence="8" type="ORF">FIBSPDRAFT_874413</name>
</gene>
<feature type="region of interest" description="Disordered" evidence="6">
    <location>
        <begin position="885"/>
        <end position="955"/>
    </location>
</feature>
<evidence type="ECO:0000313" key="9">
    <source>
        <dbReference type="Proteomes" id="UP000076532"/>
    </source>
</evidence>
<organism evidence="8 9">
    <name type="scientific">Athelia psychrophila</name>
    <dbReference type="NCBI Taxonomy" id="1759441"/>
    <lineage>
        <taxon>Eukaryota</taxon>
        <taxon>Fungi</taxon>
        <taxon>Dikarya</taxon>
        <taxon>Basidiomycota</taxon>
        <taxon>Agaricomycotina</taxon>
        <taxon>Agaricomycetes</taxon>
        <taxon>Agaricomycetidae</taxon>
        <taxon>Atheliales</taxon>
        <taxon>Atheliaceae</taxon>
        <taxon>Athelia</taxon>
    </lineage>
</organism>
<accession>A0A165XJ13</accession>
<dbReference type="PROSITE" id="PS50102">
    <property type="entry name" value="RRM"/>
    <property type="match status" value="3"/>
</dbReference>
<feature type="compositionally biased region" description="Basic and acidic residues" evidence="6">
    <location>
        <begin position="105"/>
        <end position="119"/>
    </location>
</feature>
<evidence type="ECO:0000256" key="6">
    <source>
        <dbReference type="SAM" id="MobiDB-lite"/>
    </source>
</evidence>
<dbReference type="Pfam" id="PF00076">
    <property type="entry name" value="RRM_1"/>
    <property type="match status" value="3"/>
</dbReference>
<keyword evidence="3 5" id="KW-0694">RNA-binding</keyword>
<feature type="compositionally biased region" description="Basic and acidic residues" evidence="6">
    <location>
        <begin position="887"/>
        <end position="914"/>
    </location>
</feature>
<keyword evidence="2" id="KW-0677">Repeat</keyword>
<feature type="domain" description="RRM" evidence="7">
    <location>
        <begin position="272"/>
        <end position="344"/>
    </location>
</feature>
<evidence type="ECO:0000256" key="2">
    <source>
        <dbReference type="ARBA" id="ARBA00022737"/>
    </source>
</evidence>
<dbReference type="GO" id="GO:0005730">
    <property type="term" value="C:nucleolus"/>
    <property type="evidence" value="ECO:0007669"/>
    <property type="project" value="TreeGrafter"/>
</dbReference>
<evidence type="ECO:0000256" key="1">
    <source>
        <dbReference type="ARBA" id="ARBA00004123"/>
    </source>
</evidence>